<organism evidence="2 3">
    <name type="scientific">Hermanssonia centrifuga</name>
    <dbReference type="NCBI Taxonomy" id="98765"/>
    <lineage>
        <taxon>Eukaryota</taxon>
        <taxon>Fungi</taxon>
        <taxon>Dikarya</taxon>
        <taxon>Basidiomycota</taxon>
        <taxon>Agaricomycotina</taxon>
        <taxon>Agaricomycetes</taxon>
        <taxon>Polyporales</taxon>
        <taxon>Meruliaceae</taxon>
        <taxon>Hermanssonia</taxon>
    </lineage>
</organism>
<name>A0A2R6S770_9APHY</name>
<evidence type="ECO:0000256" key="1">
    <source>
        <dbReference type="SAM" id="MobiDB-lite"/>
    </source>
</evidence>
<dbReference type="AlphaFoldDB" id="A0A2R6S770"/>
<accession>A0A2R6S770</accession>
<evidence type="ECO:0000313" key="3">
    <source>
        <dbReference type="Proteomes" id="UP000186601"/>
    </source>
</evidence>
<comment type="caution">
    <text evidence="2">The sequence shown here is derived from an EMBL/GenBank/DDBJ whole genome shotgun (WGS) entry which is preliminary data.</text>
</comment>
<dbReference type="EMBL" id="MLYV02000002">
    <property type="protein sequence ID" value="PSS38137.1"/>
    <property type="molecule type" value="Genomic_DNA"/>
</dbReference>
<dbReference type="OrthoDB" id="433512at2759"/>
<proteinExistence type="predicted"/>
<gene>
    <name evidence="2" type="ORF">PHLCEN_2v44</name>
</gene>
<evidence type="ECO:0000313" key="2">
    <source>
        <dbReference type="EMBL" id="PSS38137.1"/>
    </source>
</evidence>
<dbReference type="Proteomes" id="UP000186601">
    <property type="component" value="Unassembled WGS sequence"/>
</dbReference>
<protein>
    <submittedName>
        <fullName evidence="2">Uncharacterized protein</fullName>
    </submittedName>
</protein>
<keyword evidence="3" id="KW-1185">Reference proteome</keyword>
<sequence>MSNGDTTHSAVVPTPTPTEDGRYRSNLEEYELEGDGRPPFILTVPEMKLLGIAGVGFFLDGEQYRVFAM</sequence>
<dbReference type="STRING" id="98765.A0A2R6S770"/>
<reference evidence="2 3" key="1">
    <citation type="submission" date="2018-02" db="EMBL/GenBank/DDBJ databases">
        <title>Genome sequence of the basidiomycete white-rot fungus Phlebia centrifuga.</title>
        <authorList>
            <person name="Granchi Z."/>
            <person name="Peng M."/>
            <person name="de Vries R.P."/>
            <person name="Hilden K."/>
            <person name="Makela M.R."/>
            <person name="Grigoriev I."/>
            <person name="Riley R."/>
        </authorList>
    </citation>
    <scope>NUCLEOTIDE SEQUENCE [LARGE SCALE GENOMIC DNA]</scope>
    <source>
        <strain evidence="2 3">FBCC195</strain>
    </source>
</reference>
<feature type="region of interest" description="Disordered" evidence="1">
    <location>
        <begin position="1"/>
        <end position="27"/>
    </location>
</feature>